<accession>A0A2C5XJ92</accession>
<evidence type="ECO:0000313" key="4">
    <source>
        <dbReference type="Proteomes" id="UP000226192"/>
    </source>
</evidence>
<dbReference type="AlphaFoldDB" id="A0A2C5XJ92"/>
<dbReference type="InterPro" id="IPR011990">
    <property type="entry name" value="TPR-like_helical_dom_sf"/>
</dbReference>
<proteinExistence type="predicted"/>
<dbReference type="InterPro" id="IPR057027">
    <property type="entry name" value="TPR_mt"/>
</dbReference>
<name>A0A2C5XJ92_9HYPO</name>
<dbReference type="PANTHER" id="PTHR47447">
    <property type="entry name" value="OS03G0856100 PROTEIN"/>
    <property type="match status" value="1"/>
</dbReference>
<dbReference type="OrthoDB" id="747253at2759"/>
<comment type="caution">
    <text evidence="3">The sequence shown here is derived from an EMBL/GenBank/DDBJ whole genome shotgun (WGS) entry which is preliminary data.</text>
</comment>
<dbReference type="Gene3D" id="1.25.40.10">
    <property type="entry name" value="Tetratricopeptide repeat domain"/>
    <property type="match status" value="2"/>
</dbReference>
<dbReference type="EMBL" id="NJET01000028">
    <property type="protein sequence ID" value="PHH64628.1"/>
    <property type="molecule type" value="Genomic_DNA"/>
</dbReference>
<evidence type="ECO:0000313" key="3">
    <source>
        <dbReference type="EMBL" id="PHH64628.1"/>
    </source>
</evidence>
<keyword evidence="4" id="KW-1185">Reference proteome</keyword>
<reference evidence="3 4" key="1">
    <citation type="submission" date="2017-06" db="EMBL/GenBank/DDBJ databases">
        <title>Ant-infecting Ophiocordyceps genomes reveal a high diversity of potential behavioral manipulation genes and a possible major role for enterotoxins.</title>
        <authorList>
            <person name="De Bekker C."/>
            <person name="Evans H.C."/>
            <person name="Brachmann A."/>
            <person name="Hughes D.P."/>
        </authorList>
    </citation>
    <scope>NUCLEOTIDE SEQUENCE [LARGE SCALE GENOMIC DNA]</scope>
    <source>
        <strain evidence="3 4">Map64</strain>
    </source>
</reference>
<feature type="domain" description="Pentatricopeptide repeat-containing protein-mitochondrial" evidence="2">
    <location>
        <begin position="222"/>
        <end position="351"/>
    </location>
</feature>
<protein>
    <recommendedName>
        <fullName evidence="2">Pentatricopeptide repeat-containing protein-mitochondrial domain-containing protein</fullName>
    </recommendedName>
</protein>
<sequence length="493" mass="53802">MEDIIAALVKLRSKPTLHFCREMDLHGRIMQLVRHLVRARGVKPTPFIYECVMDAMADPQGSASGVRRLLDDMAALKLAPTVDMCEAALAALANHPDYMLRLDVLATMKEHWLPVRTRAKQYVVLGMLRDGQYELAYARLSEMLDGGIVVEAWVLDVFILSLGNLGFVEEMLSLLHRRTASEEEKASLACYALDVCSQAFHHAGTVYSWTAAVQLARLEPPDGTVENVLATAARHGDTRLATQALDVLSRRGKMLTSHYEAVCDAFAQAGDVPGMLRIGRIMHQHGIRFLRPSARVLHSCLTADAAAIPAAAEALRALQPDAKTPPAMVAVILETIAQAIGSEAILDVYANLPLLCGHHPDALLLHALIINARQTHTCRRLADEYLASIPADPRRSAPAWTALISALVDAQHLDLAFRFAAGALGQPGIPARAHLGWVKTLVACAAAREDQRIWPVLDILGRAGGAEVAHEVRLWLRRTRLVRQTGGDAVEEA</sequence>
<dbReference type="PANTHER" id="PTHR47447:SF17">
    <property type="entry name" value="OS12G0638900 PROTEIN"/>
    <property type="match status" value="1"/>
</dbReference>
<evidence type="ECO:0000256" key="1">
    <source>
        <dbReference type="ARBA" id="ARBA00022737"/>
    </source>
</evidence>
<keyword evidence="1" id="KW-0677">Repeat</keyword>
<dbReference type="STRING" id="1399860.A0A2C5XJ92"/>
<evidence type="ECO:0000259" key="2">
    <source>
        <dbReference type="Pfam" id="PF23276"/>
    </source>
</evidence>
<organism evidence="3 4">
    <name type="scientific">Ophiocordyceps australis</name>
    <dbReference type="NCBI Taxonomy" id="1399860"/>
    <lineage>
        <taxon>Eukaryota</taxon>
        <taxon>Fungi</taxon>
        <taxon>Dikarya</taxon>
        <taxon>Ascomycota</taxon>
        <taxon>Pezizomycotina</taxon>
        <taxon>Sordariomycetes</taxon>
        <taxon>Hypocreomycetidae</taxon>
        <taxon>Hypocreales</taxon>
        <taxon>Ophiocordycipitaceae</taxon>
        <taxon>Ophiocordyceps</taxon>
    </lineage>
</organism>
<dbReference type="Pfam" id="PF23276">
    <property type="entry name" value="TPR_24"/>
    <property type="match status" value="1"/>
</dbReference>
<dbReference type="Proteomes" id="UP000226192">
    <property type="component" value="Unassembled WGS sequence"/>
</dbReference>
<gene>
    <name evidence="3" type="ORF">CDD81_4239</name>
</gene>